<feature type="domain" description="UspA" evidence="2">
    <location>
        <begin position="1"/>
        <end position="145"/>
    </location>
</feature>
<organism evidence="3 4">
    <name type="scientific">Pikeienuella piscinae</name>
    <dbReference type="NCBI Taxonomy" id="2748098"/>
    <lineage>
        <taxon>Bacteria</taxon>
        <taxon>Pseudomonadati</taxon>
        <taxon>Pseudomonadota</taxon>
        <taxon>Alphaproteobacteria</taxon>
        <taxon>Rhodobacterales</taxon>
        <taxon>Paracoccaceae</taxon>
        <taxon>Pikeienuella</taxon>
    </lineage>
</organism>
<dbReference type="PRINTS" id="PR01438">
    <property type="entry name" value="UNVRSLSTRESS"/>
</dbReference>
<name>A0A7L5BV34_9RHOB</name>
<evidence type="ECO:0000256" key="1">
    <source>
        <dbReference type="ARBA" id="ARBA00008791"/>
    </source>
</evidence>
<protein>
    <submittedName>
        <fullName evidence="3">Universal stress protein</fullName>
    </submittedName>
</protein>
<dbReference type="InterPro" id="IPR014729">
    <property type="entry name" value="Rossmann-like_a/b/a_fold"/>
</dbReference>
<accession>A0A7L5BV34</accession>
<dbReference type="Proteomes" id="UP000503336">
    <property type="component" value="Chromosome"/>
</dbReference>
<dbReference type="InterPro" id="IPR006015">
    <property type="entry name" value="Universal_stress_UspA"/>
</dbReference>
<dbReference type="CDD" id="cd00293">
    <property type="entry name" value="USP-like"/>
    <property type="match status" value="1"/>
</dbReference>
<dbReference type="Pfam" id="PF00582">
    <property type="entry name" value="Usp"/>
    <property type="match status" value="1"/>
</dbReference>
<evidence type="ECO:0000259" key="2">
    <source>
        <dbReference type="Pfam" id="PF00582"/>
    </source>
</evidence>
<reference evidence="3 4" key="1">
    <citation type="submission" date="2020-02" db="EMBL/GenBank/DDBJ databases">
        <title>complete genome sequence of Rhodobacteraceae bacterium.</title>
        <authorList>
            <person name="Park J."/>
            <person name="Kim Y.-S."/>
            <person name="Kim K.-H."/>
        </authorList>
    </citation>
    <scope>NUCLEOTIDE SEQUENCE [LARGE SCALE GENOMIC DNA]</scope>
    <source>
        <strain evidence="3 4">RR4-56</strain>
    </source>
</reference>
<dbReference type="KEGG" id="hdh:G5B40_00365"/>
<dbReference type="RefSeq" id="WP_165093640.1">
    <property type="nucleotide sequence ID" value="NZ_CP049056.1"/>
</dbReference>
<keyword evidence="4" id="KW-1185">Reference proteome</keyword>
<sequence length="146" mass="15081">MFSKIVVAYDGSDHAKRAVRAACDVARRYEAKLWLSHTPEGGATPIAVDPFIGAIGAPLPAEEIAAAAKLAIEEAEEIVKAEGCVLEGARTGSISPADDVAALSEEVGADLIVLGRRGRGAFAGLLFGSVTQEVSRTLPIAVLTVL</sequence>
<dbReference type="AlphaFoldDB" id="A0A7L5BV34"/>
<evidence type="ECO:0000313" key="4">
    <source>
        <dbReference type="Proteomes" id="UP000503336"/>
    </source>
</evidence>
<dbReference type="InterPro" id="IPR006016">
    <property type="entry name" value="UspA"/>
</dbReference>
<dbReference type="PANTHER" id="PTHR46268">
    <property type="entry name" value="STRESS RESPONSE PROTEIN NHAX"/>
    <property type="match status" value="1"/>
</dbReference>
<dbReference type="Gene3D" id="3.40.50.620">
    <property type="entry name" value="HUPs"/>
    <property type="match status" value="1"/>
</dbReference>
<gene>
    <name evidence="3" type="ORF">G5B40_00365</name>
</gene>
<comment type="similarity">
    <text evidence="1">Belongs to the universal stress protein A family.</text>
</comment>
<dbReference type="SUPFAM" id="SSF52402">
    <property type="entry name" value="Adenine nucleotide alpha hydrolases-like"/>
    <property type="match status" value="1"/>
</dbReference>
<dbReference type="PANTHER" id="PTHR46268:SF6">
    <property type="entry name" value="UNIVERSAL STRESS PROTEIN UP12"/>
    <property type="match status" value="1"/>
</dbReference>
<dbReference type="EMBL" id="CP049056">
    <property type="protein sequence ID" value="QIE54026.1"/>
    <property type="molecule type" value="Genomic_DNA"/>
</dbReference>
<proteinExistence type="inferred from homology"/>
<evidence type="ECO:0000313" key="3">
    <source>
        <dbReference type="EMBL" id="QIE54026.1"/>
    </source>
</evidence>